<dbReference type="AlphaFoldDB" id="A0A919MXH1"/>
<sequence>MCRSAGPALAAGSCCGEALAEVEMNAQVGDRIVVKGVRVGDATRIGVVTALRHADGTPPYEVRWLDDGHSGLIFPGPEAHVERGPHHEDR</sequence>
<keyword evidence="3" id="KW-1185">Reference proteome</keyword>
<reference evidence="2" key="1">
    <citation type="submission" date="2021-01" db="EMBL/GenBank/DDBJ databases">
        <title>Whole genome shotgun sequence of Actinoplanes rishiriensis NBRC 108556.</title>
        <authorList>
            <person name="Komaki H."/>
            <person name="Tamura T."/>
        </authorList>
    </citation>
    <scope>NUCLEOTIDE SEQUENCE</scope>
    <source>
        <strain evidence="2">NBRC 108556</strain>
    </source>
</reference>
<evidence type="ECO:0000313" key="3">
    <source>
        <dbReference type="Proteomes" id="UP000636960"/>
    </source>
</evidence>
<feature type="domain" description="DUF1918" evidence="1">
    <location>
        <begin position="24"/>
        <end position="81"/>
    </location>
</feature>
<comment type="caution">
    <text evidence="2">The sequence shown here is derived from an EMBL/GenBank/DDBJ whole genome shotgun (WGS) entry which is preliminary data.</text>
</comment>
<organism evidence="2 3">
    <name type="scientific">Paractinoplanes rishiriensis</name>
    <dbReference type="NCBI Taxonomy" id="1050105"/>
    <lineage>
        <taxon>Bacteria</taxon>
        <taxon>Bacillati</taxon>
        <taxon>Actinomycetota</taxon>
        <taxon>Actinomycetes</taxon>
        <taxon>Micromonosporales</taxon>
        <taxon>Micromonosporaceae</taxon>
        <taxon>Paractinoplanes</taxon>
    </lineage>
</organism>
<gene>
    <name evidence="2" type="ORF">Ari01nite_63530</name>
</gene>
<dbReference type="Pfam" id="PF08940">
    <property type="entry name" value="DUF1918"/>
    <property type="match status" value="1"/>
</dbReference>
<dbReference type="EMBL" id="BOMV01000066">
    <property type="protein sequence ID" value="GIE98888.1"/>
    <property type="molecule type" value="Genomic_DNA"/>
</dbReference>
<evidence type="ECO:0000313" key="2">
    <source>
        <dbReference type="EMBL" id="GIE98888.1"/>
    </source>
</evidence>
<dbReference type="SUPFAM" id="SSF50118">
    <property type="entry name" value="Cell growth inhibitor/plasmid maintenance toxic component"/>
    <property type="match status" value="1"/>
</dbReference>
<name>A0A919MXH1_9ACTN</name>
<dbReference type="Proteomes" id="UP000636960">
    <property type="component" value="Unassembled WGS sequence"/>
</dbReference>
<protein>
    <recommendedName>
        <fullName evidence="1">DUF1918 domain-containing protein</fullName>
    </recommendedName>
</protein>
<accession>A0A919MXH1</accession>
<dbReference type="Gene3D" id="2.30.30.440">
    <property type="entry name" value="Domain of unknown function DUF1918"/>
    <property type="match status" value="1"/>
</dbReference>
<dbReference type="InterPro" id="IPR015035">
    <property type="entry name" value="DUF1918"/>
</dbReference>
<evidence type="ECO:0000259" key="1">
    <source>
        <dbReference type="Pfam" id="PF08940"/>
    </source>
</evidence>
<proteinExistence type="predicted"/>